<organism evidence="1 2">
    <name type="scientific">Phaseolus angularis</name>
    <name type="common">Azuki bean</name>
    <name type="synonym">Vigna angularis</name>
    <dbReference type="NCBI Taxonomy" id="3914"/>
    <lineage>
        <taxon>Eukaryota</taxon>
        <taxon>Viridiplantae</taxon>
        <taxon>Streptophyta</taxon>
        <taxon>Embryophyta</taxon>
        <taxon>Tracheophyta</taxon>
        <taxon>Spermatophyta</taxon>
        <taxon>Magnoliopsida</taxon>
        <taxon>eudicotyledons</taxon>
        <taxon>Gunneridae</taxon>
        <taxon>Pentapetalae</taxon>
        <taxon>rosids</taxon>
        <taxon>fabids</taxon>
        <taxon>Fabales</taxon>
        <taxon>Fabaceae</taxon>
        <taxon>Papilionoideae</taxon>
        <taxon>50 kb inversion clade</taxon>
        <taxon>NPAAA clade</taxon>
        <taxon>indigoferoid/millettioid clade</taxon>
        <taxon>Phaseoleae</taxon>
        <taxon>Vigna</taxon>
    </lineage>
</organism>
<name>A0A0L9V350_PHAAN</name>
<reference evidence="2" key="1">
    <citation type="journal article" date="2015" name="Proc. Natl. Acad. Sci. U.S.A.">
        <title>Genome sequencing of adzuki bean (Vigna angularis) provides insight into high starch and low fat accumulation and domestication.</title>
        <authorList>
            <person name="Yang K."/>
            <person name="Tian Z."/>
            <person name="Chen C."/>
            <person name="Luo L."/>
            <person name="Zhao B."/>
            <person name="Wang Z."/>
            <person name="Yu L."/>
            <person name="Li Y."/>
            <person name="Sun Y."/>
            <person name="Li W."/>
            <person name="Chen Y."/>
            <person name="Li Y."/>
            <person name="Zhang Y."/>
            <person name="Ai D."/>
            <person name="Zhao J."/>
            <person name="Shang C."/>
            <person name="Ma Y."/>
            <person name="Wu B."/>
            <person name="Wang M."/>
            <person name="Gao L."/>
            <person name="Sun D."/>
            <person name="Zhang P."/>
            <person name="Guo F."/>
            <person name="Wang W."/>
            <person name="Li Y."/>
            <person name="Wang J."/>
            <person name="Varshney R.K."/>
            <person name="Wang J."/>
            <person name="Ling H.Q."/>
            <person name="Wan P."/>
        </authorList>
    </citation>
    <scope>NUCLEOTIDE SEQUENCE</scope>
    <source>
        <strain evidence="2">cv. Jingnong 6</strain>
    </source>
</reference>
<evidence type="ECO:0000313" key="2">
    <source>
        <dbReference type="Proteomes" id="UP000053144"/>
    </source>
</evidence>
<protein>
    <submittedName>
        <fullName evidence="1">Uncharacterized protein</fullName>
    </submittedName>
</protein>
<dbReference type="AlphaFoldDB" id="A0A0L9V350"/>
<accession>A0A0L9V350</accession>
<dbReference type="Gramene" id="KOM49438">
    <property type="protein sequence ID" value="KOM49438"/>
    <property type="gene ID" value="LR48_Vigan08g026500"/>
</dbReference>
<evidence type="ECO:0000313" key="1">
    <source>
        <dbReference type="EMBL" id="KOM49438.1"/>
    </source>
</evidence>
<dbReference type="Proteomes" id="UP000053144">
    <property type="component" value="Chromosome 8"/>
</dbReference>
<sequence>MNILYVGLSFEGNIPYEWTNDYFGLHARQIICNKMNANIAGSFVQVKRSFRIGVEVINSFDFVKNVDGHWVHKRNDALTFLDDYQPSPPQKDTSFVKLTEIMNEIRDL</sequence>
<gene>
    <name evidence="1" type="ORF">LR48_Vigan08g026500</name>
</gene>
<dbReference type="EMBL" id="CM003378">
    <property type="protein sequence ID" value="KOM49438.1"/>
    <property type="molecule type" value="Genomic_DNA"/>
</dbReference>
<proteinExistence type="predicted"/>